<evidence type="ECO:0000313" key="1">
    <source>
        <dbReference type="EMBL" id="KTD76475.1"/>
    </source>
</evidence>
<dbReference type="AlphaFoldDB" id="A0A0W1A555"/>
<evidence type="ECO:0000313" key="2">
    <source>
        <dbReference type="Proteomes" id="UP000054729"/>
    </source>
</evidence>
<proteinExistence type="predicted"/>
<dbReference type="OrthoDB" id="5638627at2"/>
<dbReference type="RefSeq" id="WP_058480828.1">
    <property type="nucleotide sequence ID" value="NZ_CAAAIQ010000001.1"/>
</dbReference>
<name>A0A0W1A555_9GAMM</name>
<accession>A0A0W1A555</accession>
<dbReference type="EMBL" id="LNZB01000051">
    <property type="protein sequence ID" value="KTD76475.1"/>
    <property type="molecule type" value="Genomic_DNA"/>
</dbReference>
<comment type="caution">
    <text evidence="1">The sequence shown here is derived from an EMBL/GenBank/DDBJ whole genome shotgun (WGS) entry which is preliminary data.</text>
</comment>
<gene>
    <name evidence="1" type="ORF">Lwal_2197</name>
</gene>
<reference evidence="1 2" key="1">
    <citation type="submission" date="2015-11" db="EMBL/GenBank/DDBJ databases">
        <title>Genomic analysis of 38 Legionella species identifies large and diverse effector repertoires.</title>
        <authorList>
            <person name="Burstein D."/>
            <person name="Amaro F."/>
            <person name="Zusman T."/>
            <person name="Lifshitz Z."/>
            <person name="Cohen O."/>
            <person name="Gilbert J.A."/>
            <person name="Pupko T."/>
            <person name="Shuman H.A."/>
            <person name="Segal G."/>
        </authorList>
    </citation>
    <scope>NUCLEOTIDE SEQUENCE [LARGE SCALE GENOMIC DNA]</scope>
    <source>
        <strain evidence="1 2">ATCC 51914</strain>
    </source>
</reference>
<organism evidence="1 2">
    <name type="scientific">Legionella waltersii</name>
    <dbReference type="NCBI Taxonomy" id="66969"/>
    <lineage>
        <taxon>Bacteria</taxon>
        <taxon>Pseudomonadati</taxon>
        <taxon>Pseudomonadota</taxon>
        <taxon>Gammaproteobacteria</taxon>
        <taxon>Legionellales</taxon>
        <taxon>Legionellaceae</taxon>
        <taxon>Legionella</taxon>
    </lineage>
</organism>
<protein>
    <submittedName>
        <fullName evidence="1">Uncharacterized protein</fullName>
    </submittedName>
</protein>
<sequence>MSEKLQHTAARLQERMNNRYNDGLHHKHNKNHLSFRKHFRSHPCQLVNNKNDEDLVNGSTGSLREFNLRKLRKRLDKGRIH</sequence>
<dbReference type="Proteomes" id="UP000054729">
    <property type="component" value="Unassembled WGS sequence"/>
</dbReference>
<keyword evidence="2" id="KW-1185">Reference proteome</keyword>
<dbReference type="STRING" id="66969.Lwal_2197"/>
<dbReference type="PATRIC" id="fig|66969.6.peg.2389"/>